<comment type="caution">
    <text evidence="2">The sequence shown here is derived from an EMBL/GenBank/DDBJ whole genome shotgun (WGS) entry which is preliminary data.</text>
</comment>
<sequence>MSNILENASVFPQTISTIVIFNSCKTNKIIAVLKRHTMERENSTRCKGPMNMRTLLSFFLAVAITQLCGGAIISSVEDYFWRDYSGIVPKDAYAAGTDANGQPTYVAQISIPYVRDPRRSTVDVIPAVLRAGEVEVYAPYNFDVTYVSAINSSLKVLCVYSSSYYKWHSLTTPLPSYHRYVVVGYESSRPLYLGRAVMDNQTLTGKIYADDRRRLIAAYQGGQVYLDSFTILTYYR</sequence>
<dbReference type="PANTHER" id="PTHR31649">
    <property type="entry name" value="AGAP009604-PA"/>
    <property type="match status" value="1"/>
</dbReference>
<keyword evidence="1" id="KW-0472">Membrane</keyword>
<keyword evidence="3" id="KW-1185">Reference proteome</keyword>
<accession>A0A5N4A9X3</accession>
<evidence type="ECO:0000313" key="2">
    <source>
        <dbReference type="EMBL" id="KAB0794122.1"/>
    </source>
</evidence>
<dbReference type="Proteomes" id="UP000327044">
    <property type="component" value="Unassembled WGS sequence"/>
</dbReference>
<reference evidence="2 3" key="1">
    <citation type="journal article" date="2018" name="Elife">
        <title>Firefly genomes illuminate parallel origins of bioluminescence in beetles.</title>
        <authorList>
            <person name="Fallon T.R."/>
            <person name="Lower S.E."/>
            <person name="Chang C.H."/>
            <person name="Bessho-Uehara M."/>
            <person name="Martin G.J."/>
            <person name="Bewick A.J."/>
            <person name="Behringer M."/>
            <person name="Debat H.J."/>
            <person name="Wong I."/>
            <person name="Day J.C."/>
            <person name="Suvorov A."/>
            <person name="Silva C.J."/>
            <person name="Stanger-Hall K.F."/>
            <person name="Hall D.W."/>
            <person name="Schmitz R.J."/>
            <person name="Nelson D.R."/>
            <person name="Lewis S.M."/>
            <person name="Shigenobu S."/>
            <person name="Bybee S.M."/>
            <person name="Larracuente A.M."/>
            <person name="Oba Y."/>
            <person name="Weng J.K."/>
        </authorList>
    </citation>
    <scope>NUCLEOTIDE SEQUENCE [LARGE SCALE GENOMIC DNA]</scope>
    <source>
        <strain evidence="2">1611_PpyrPB1</strain>
        <tissue evidence="2">Whole body</tissue>
    </source>
</reference>
<dbReference type="EMBL" id="VVIM01000009">
    <property type="protein sequence ID" value="KAB0794122.1"/>
    <property type="molecule type" value="Genomic_DNA"/>
</dbReference>
<dbReference type="PANTHER" id="PTHR31649:SF10">
    <property type="entry name" value="IP19903P-RELATED"/>
    <property type="match status" value="1"/>
</dbReference>
<proteinExistence type="predicted"/>
<gene>
    <name evidence="2" type="ORF">PPYR_13742</name>
</gene>
<protein>
    <submittedName>
        <fullName evidence="2">Uncharacterized protein</fullName>
    </submittedName>
</protein>
<feature type="transmembrane region" description="Helical" evidence="1">
    <location>
        <begin position="55"/>
        <end position="76"/>
    </location>
</feature>
<dbReference type="InParanoid" id="A0A5N4A9X3"/>
<organism evidence="2 3">
    <name type="scientific">Photinus pyralis</name>
    <name type="common">Common eastern firefly</name>
    <name type="synonym">Lampyris pyralis</name>
    <dbReference type="NCBI Taxonomy" id="7054"/>
    <lineage>
        <taxon>Eukaryota</taxon>
        <taxon>Metazoa</taxon>
        <taxon>Ecdysozoa</taxon>
        <taxon>Arthropoda</taxon>
        <taxon>Hexapoda</taxon>
        <taxon>Insecta</taxon>
        <taxon>Pterygota</taxon>
        <taxon>Neoptera</taxon>
        <taxon>Endopterygota</taxon>
        <taxon>Coleoptera</taxon>
        <taxon>Polyphaga</taxon>
        <taxon>Elateriformia</taxon>
        <taxon>Elateroidea</taxon>
        <taxon>Lampyridae</taxon>
        <taxon>Lampyrinae</taxon>
        <taxon>Photinus</taxon>
    </lineage>
</organism>
<evidence type="ECO:0000313" key="3">
    <source>
        <dbReference type="Proteomes" id="UP000327044"/>
    </source>
</evidence>
<dbReference type="AlphaFoldDB" id="A0A5N4A9X3"/>
<name>A0A5N4A9X3_PHOPY</name>
<evidence type="ECO:0000256" key="1">
    <source>
        <dbReference type="SAM" id="Phobius"/>
    </source>
</evidence>
<keyword evidence="1" id="KW-1133">Transmembrane helix</keyword>
<keyword evidence="1" id="KW-0812">Transmembrane</keyword>